<feature type="transmembrane region" description="Helical" evidence="8">
    <location>
        <begin position="142"/>
        <end position="165"/>
    </location>
</feature>
<evidence type="ECO:0000256" key="5">
    <source>
        <dbReference type="ARBA" id="ARBA00022692"/>
    </source>
</evidence>
<evidence type="ECO:0000256" key="7">
    <source>
        <dbReference type="ARBA" id="ARBA00023136"/>
    </source>
</evidence>
<keyword evidence="11" id="KW-1185">Reference proteome</keyword>
<dbReference type="PANTHER" id="PTHR42929:SF1">
    <property type="entry name" value="INNER MEMBRANE ABC TRANSPORTER PERMEASE PROTEIN YDCU-RELATED"/>
    <property type="match status" value="1"/>
</dbReference>
<dbReference type="AlphaFoldDB" id="A0A2T6APV8"/>
<dbReference type="InterPro" id="IPR035906">
    <property type="entry name" value="MetI-like_sf"/>
</dbReference>
<proteinExistence type="inferred from homology"/>
<keyword evidence="3 8" id="KW-0813">Transport</keyword>
<evidence type="ECO:0000259" key="9">
    <source>
        <dbReference type="PROSITE" id="PS50928"/>
    </source>
</evidence>
<dbReference type="Pfam" id="PF00528">
    <property type="entry name" value="BPD_transp_1"/>
    <property type="match status" value="1"/>
</dbReference>
<sequence length="322" mass="35774">MICAVAQPGHGDLAPGGDDMTDQATPIALEDTKPARRAGRPSRHLTGWLLASPLVVVLAVFLVLPIAMIVMVSFWGATEWSIYPAFQFDNYAFLFGSDVTYRVFFNTVKYALITWAFTLLIGFTVAYFLAFHVRSLGWQVGLFLVCTIPFWTSNIIRMISWIPFLGREGLANSALLSWGVIDKPLEWLLFSDFSVILAFVHLYTLFMVVPIFNTMMRIDRSLLEAANDAGATGRQTLWHVIVPLTKPGIMIGTIFVVTLVMGDFITVRFMSGSQKANVGRLISNDISLLQYPSASATAVVLLITVLIVISVLLRFVDIRKEL</sequence>
<keyword evidence="6 8" id="KW-1133">Transmembrane helix</keyword>
<protein>
    <submittedName>
        <fullName evidence="10">Putative spermidine/putrescine transport system permease protein</fullName>
    </submittedName>
</protein>
<dbReference type="Proteomes" id="UP000244069">
    <property type="component" value="Unassembled WGS sequence"/>
</dbReference>
<evidence type="ECO:0000256" key="4">
    <source>
        <dbReference type="ARBA" id="ARBA00022475"/>
    </source>
</evidence>
<dbReference type="PANTHER" id="PTHR42929">
    <property type="entry name" value="INNER MEMBRANE ABC TRANSPORTER PERMEASE PROTEIN YDCU-RELATED-RELATED"/>
    <property type="match status" value="1"/>
</dbReference>
<organism evidence="10 11">
    <name type="scientific">Allosediminivita pacifica</name>
    <dbReference type="NCBI Taxonomy" id="1267769"/>
    <lineage>
        <taxon>Bacteria</taxon>
        <taxon>Pseudomonadati</taxon>
        <taxon>Pseudomonadota</taxon>
        <taxon>Alphaproteobacteria</taxon>
        <taxon>Rhodobacterales</taxon>
        <taxon>Paracoccaceae</taxon>
        <taxon>Allosediminivita</taxon>
    </lineage>
</organism>
<dbReference type="GO" id="GO:0055085">
    <property type="term" value="P:transmembrane transport"/>
    <property type="evidence" value="ECO:0007669"/>
    <property type="project" value="InterPro"/>
</dbReference>
<evidence type="ECO:0000313" key="11">
    <source>
        <dbReference type="Proteomes" id="UP000244069"/>
    </source>
</evidence>
<gene>
    <name evidence="10" type="ORF">C8N44_11919</name>
</gene>
<dbReference type="InterPro" id="IPR000515">
    <property type="entry name" value="MetI-like"/>
</dbReference>
<feature type="transmembrane region" description="Helical" evidence="8">
    <location>
        <begin position="291"/>
        <end position="316"/>
    </location>
</feature>
<evidence type="ECO:0000256" key="1">
    <source>
        <dbReference type="ARBA" id="ARBA00004651"/>
    </source>
</evidence>
<name>A0A2T6APV8_9RHOB</name>
<comment type="similarity">
    <text evidence="2">Belongs to the binding-protein-dependent transport system permease family. CysTW subfamily.</text>
</comment>
<comment type="caution">
    <text evidence="10">The sequence shown here is derived from an EMBL/GenBank/DDBJ whole genome shotgun (WGS) entry which is preliminary data.</text>
</comment>
<dbReference type="EMBL" id="QBKN01000019">
    <property type="protein sequence ID" value="PTX45861.1"/>
    <property type="molecule type" value="Genomic_DNA"/>
</dbReference>
<feature type="transmembrane region" description="Helical" evidence="8">
    <location>
        <begin position="45"/>
        <end position="75"/>
    </location>
</feature>
<evidence type="ECO:0000256" key="8">
    <source>
        <dbReference type="RuleBase" id="RU363032"/>
    </source>
</evidence>
<keyword evidence="7 8" id="KW-0472">Membrane</keyword>
<accession>A0A2T6APV8</accession>
<reference evidence="10 11" key="1">
    <citation type="submission" date="2018-04" db="EMBL/GenBank/DDBJ databases">
        <title>Genomic Encyclopedia of Archaeal and Bacterial Type Strains, Phase II (KMG-II): from individual species to whole genera.</title>
        <authorList>
            <person name="Goeker M."/>
        </authorList>
    </citation>
    <scope>NUCLEOTIDE SEQUENCE [LARGE SCALE GENOMIC DNA]</scope>
    <source>
        <strain evidence="10 11">DSM 29329</strain>
    </source>
</reference>
<keyword evidence="5 8" id="KW-0812">Transmembrane</keyword>
<evidence type="ECO:0000256" key="3">
    <source>
        <dbReference type="ARBA" id="ARBA00022448"/>
    </source>
</evidence>
<feature type="transmembrane region" description="Helical" evidence="8">
    <location>
        <begin position="249"/>
        <end position="271"/>
    </location>
</feature>
<keyword evidence="4" id="KW-1003">Cell membrane</keyword>
<dbReference type="GO" id="GO:0005886">
    <property type="term" value="C:plasma membrane"/>
    <property type="evidence" value="ECO:0007669"/>
    <property type="project" value="UniProtKB-SubCell"/>
</dbReference>
<evidence type="ECO:0000313" key="10">
    <source>
        <dbReference type="EMBL" id="PTX45861.1"/>
    </source>
</evidence>
<dbReference type="Gene3D" id="1.10.3720.10">
    <property type="entry name" value="MetI-like"/>
    <property type="match status" value="1"/>
</dbReference>
<comment type="subcellular location">
    <subcellularLocation>
        <location evidence="1 8">Cell membrane</location>
        <topology evidence="1 8">Multi-pass membrane protein</topology>
    </subcellularLocation>
</comment>
<feature type="transmembrane region" description="Helical" evidence="8">
    <location>
        <begin position="110"/>
        <end position="130"/>
    </location>
</feature>
<evidence type="ECO:0000256" key="2">
    <source>
        <dbReference type="ARBA" id="ARBA00007069"/>
    </source>
</evidence>
<feature type="domain" description="ABC transmembrane type-1" evidence="9">
    <location>
        <begin position="104"/>
        <end position="312"/>
    </location>
</feature>
<evidence type="ECO:0000256" key="6">
    <source>
        <dbReference type="ARBA" id="ARBA00022989"/>
    </source>
</evidence>
<feature type="transmembrane region" description="Helical" evidence="8">
    <location>
        <begin position="185"/>
        <end position="212"/>
    </location>
</feature>
<dbReference type="PROSITE" id="PS50928">
    <property type="entry name" value="ABC_TM1"/>
    <property type="match status" value="1"/>
</dbReference>
<dbReference type="SUPFAM" id="SSF161098">
    <property type="entry name" value="MetI-like"/>
    <property type="match status" value="1"/>
</dbReference>
<dbReference type="CDD" id="cd06261">
    <property type="entry name" value="TM_PBP2"/>
    <property type="match status" value="1"/>
</dbReference>